<evidence type="ECO:0000256" key="1">
    <source>
        <dbReference type="ARBA" id="ARBA00004273"/>
    </source>
</evidence>
<name>B4MZ11_DROWI</name>
<evidence type="ECO:0000256" key="6">
    <source>
        <dbReference type="RuleBase" id="RU004396"/>
    </source>
</evidence>
<dbReference type="GO" id="GO:0005743">
    <property type="term" value="C:mitochondrial inner membrane"/>
    <property type="evidence" value="ECO:0007669"/>
    <property type="project" value="UniProtKB-SubCell"/>
</dbReference>
<dbReference type="eggNOG" id="KOG3469">
    <property type="taxonomic scope" value="Eukaryota"/>
</dbReference>
<evidence type="ECO:0000313" key="8">
    <source>
        <dbReference type="EMBL" id="EDW77350.2"/>
    </source>
</evidence>
<dbReference type="InParanoid" id="B4MZ11"/>
<feature type="region of interest" description="Disordered" evidence="7">
    <location>
        <begin position="166"/>
        <end position="243"/>
    </location>
</feature>
<dbReference type="AlphaFoldDB" id="B4MZ11"/>
<feature type="compositionally biased region" description="Basic and acidic residues" evidence="7">
    <location>
        <begin position="27"/>
        <end position="47"/>
    </location>
</feature>
<comment type="similarity">
    <text evidence="6">Belongs to the cytochrome c oxidase subunit 6A family.</text>
</comment>
<evidence type="ECO:0000256" key="3">
    <source>
        <dbReference type="ARBA" id="ARBA00022946"/>
    </source>
</evidence>
<keyword evidence="3" id="KW-0809">Transit peptide</keyword>
<dbReference type="OrthoDB" id="5947505at2759"/>
<accession>B4MZ11</accession>
<reference evidence="8 9" key="1">
    <citation type="journal article" date="2007" name="Nature">
        <title>Evolution of genes and genomes on the Drosophila phylogeny.</title>
        <authorList>
            <consortium name="Drosophila 12 Genomes Consortium"/>
            <person name="Clark A.G."/>
            <person name="Eisen M.B."/>
            <person name="Smith D.R."/>
            <person name="Bergman C.M."/>
            <person name="Oliver B."/>
            <person name="Markow T.A."/>
            <person name="Kaufman T.C."/>
            <person name="Kellis M."/>
            <person name="Gelbart W."/>
            <person name="Iyer V.N."/>
            <person name="Pollard D.A."/>
            <person name="Sackton T.B."/>
            <person name="Larracuente A.M."/>
            <person name="Singh N.D."/>
            <person name="Abad J.P."/>
            <person name="Abt D.N."/>
            <person name="Adryan B."/>
            <person name="Aguade M."/>
            <person name="Akashi H."/>
            <person name="Anderson W.W."/>
            <person name="Aquadro C.F."/>
            <person name="Ardell D.H."/>
            <person name="Arguello R."/>
            <person name="Artieri C.G."/>
            <person name="Barbash D.A."/>
            <person name="Barker D."/>
            <person name="Barsanti P."/>
            <person name="Batterham P."/>
            <person name="Batzoglou S."/>
            <person name="Begun D."/>
            <person name="Bhutkar A."/>
            <person name="Blanco E."/>
            <person name="Bosak S.A."/>
            <person name="Bradley R.K."/>
            <person name="Brand A.D."/>
            <person name="Brent M.R."/>
            <person name="Brooks A.N."/>
            <person name="Brown R.H."/>
            <person name="Butlin R.K."/>
            <person name="Caggese C."/>
            <person name="Calvi B.R."/>
            <person name="Bernardo de Carvalho A."/>
            <person name="Caspi A."/>
            <person name="Castrezana S."/>
            <person name="Celniker S.E."/>
            <person name="Chang J.L."/>
            <person name="Chapple C."/>
            <person name="Chatterji S."/>
            <person name="Chinwalla A."/>
            <person name="Civetta A."/>
            <person name="Clifton S.W."/>
            <person name="Comeron J.M."/>
            <person name="Costello J.C."/>
            <person name="Coyne J.A."/>
            <person name="Daub J."/>
            <person name="David R.G."/>
            <person name="Delcher A.L."/>
            <person name="Delehaunty K."/>
            <person name="Do C.B."/>
            <person name="Ebling H."/>
            <person name="Edwards K."/>
            <person name="Eickbush T."/>
            <person name="Evans J.D."/>
            <person name="Filipski A."/>
            <person name="Findeiss S."/>
            <person name="Freyhult E."/>
            <person name="Fulton L."/>
            <person name="Fulton R."/>
            <person name="Garcia A.C."/>
            <person name="Gardiner A."/>
            <person name="Garfield D.A."/>
            <person name="Garvin B.E."/>
            <person name="Gibson G."/>
            <person name="Gilbert D."/>
            <person name="Gnerre S."/>
            <person name="Godfrey J."/>
            <person name="Good R."/>
            <person name="Gotea V."/>
            <person name="Gravely B."/>
            <person name="Greenberg A.J."/>
            <person name="Griffiths-Jones S."/>
            <person name="Gross S."/>
            <person name="Guigo R."/>
            <person name="Gustafson E.A."/>
            <person name="Haerty W."/>
            <person name="Hahn M.W."/>
            <person name="Halligan D.L."/>
            <person name="Halpern A.L."/>
            <person name="Halter G.M."/>
            <person name="Han M.V."/>
            <person name="Heger A."/>
            <person name="Hillier L."/>
            <person name="Hinrichs A.S."/>
            <person name="Holmes I."/>
            <person name="Hoskins R.A."/>
            <person name="Hubisz M.J."/>
            <person name="Hultmark D."/>
            <person name="Huntley M.A."/>
            <person name="Jaffe D.B."/>
            <person name="Jagadeeshan S."/>
            <person name="Jeck W.R."/>
            <person name="Johnson J."/>
            <person name="Jones C.D."/>
            <person name="Jordan W.C."/>
            <person name="Karpen G.H."/>
            <person name="Kataoka E."/>
            <person name="Keightley P.D."/>
            <person name="Kheradpour P."/>
            <person name="Kirkness E.F."/>
            <person name="Koerich L.B."/>
            <person name="Kristiansen K."/>
            <person name="Kudrna D."/>
            <person name="Kulathinal R.J."/>
            <person name="Kumar S."/>
            <person name="Kwok R."/>
            <person name="Lander E."/>
            <person name="Langley C.H."/>
            <person name="Lapoint R."/>
            <person name="Lazzaro B.P."/>
            <person name="Lee S.J."/>
            <person name="Levesque L."/>
            <person name="Li R."/>
            <person name="Lin C.F."/>
            <person name="Lin M.F."/>
            <person name="Lindblad-Toh K."/>
            <person name="Llopart A."/>
            <person name="Long M."/>
            <person name="Low L."/>
            <person name="Lozovsky E."/>
            <person name="Lu J."/>
            <person name="Luo M."/>
            <person name="Machado C.A."/>
            <person name="Makalowski W."/>
            <person name="Marzo M."/>
            <person name="Matsuda M."/>
            <person name="Matzkin L."/>
            <person name="McAllister B."/>
            <person name="McBride C.S."/>
            <person name="McKernan B."/>
            <person name="McKernan K."/>
            <person name="Mendez-Lago M."/>
            <person name="Minx P."/>
            <person name="Mollenhauer M.U."/>
            <person name="Montooth K."/>
            <person name="Mount S.M."/>
            <person name="Mu X."/>
            <person name="Myers E."/>
            <person name="Negre B."/>
            <person name="Newfeld S."/>
            <person name="Nielsen R."/>
            <person name="Noor M.A."/>
            <person name="O'Grady P."/>
            <person name="Pachter L."/>
            <person name="Papaceit M."/>
            <person name="Parisi M.J."/>
            <person name="Parisi M."/>
            <person name="Parts L."/>
            <person name="Pedersen J.S."/>
            <person name="Pesole G."/>
            <person name="Phillippy A.M."/>
            <person name="Ponting C.P."/>
            <person name="Pop M."/>
            <person name="Porcelli D."/>
            <person name="Powell J.R."/>
            <person name="Prohaska S."/>
            <person name="Pruitt K."/>
            <person name="Puig M."/>
            <person name="Quesneville H."/>
            <person name="Ram K.R."/>
            <person name="Rand D."/>
            <person name="Rasmussen M.D."/>
            <person name="Reed L.K."/>
            <person name="Reenan R."/>
            <person name="Reily A."/>
            <person name="Remington K.A."/>
            <person name="Rieger T.T."/>
            <person name="Ritchie M.G."/>
            <person name="Robin C."/>
            <person name="Rogers Y.H."/>
            <person name="Rohde C."/>
            <person name="Rozas J."/>
            <person name="Rubenfield M.J."/>
            <person name="Ruiz A."/>
            <person name="Russo S."/>
            <person name="Salzberg S.L."/>
            <person name="Sanchez-Gracia A."/>
            <person name="Saranga D.J."/>
            <person name="Sato H."/>
            <person name="Schaeffer S.W."/>
            <person name="Schatz M.C."/>
            <person name="Schlenke T."/>
            <person name="Schwartz R."/>
            <person name="Segarra C."/>
            <person name="Singh R.S."/>
            <person name="Sirot L."/>
            <person name="Sirota M."/>
            <person name="Sisneros N.B."/>
            <person name="Smith C.D."/>
            <person name="Smith T.F."/>
            <person name="Spieth J."/>
            <person name="Stage D.E."/>
            <person name="Stark A."/>
            <person name="Stephan W."/>
            <person name="Strausberg R.L."/>
            <person name="Strempel S."/>
            <person name="Sturgill D."/>
            <person name="Sutton G."/>
            <person name="Sutton G.G."/>
            <person name="Tao W."/>
            <person name="Teichmann S."/>
            <person name="Tobari Y.N."/>
            <person name="Tomimura Y."/>
            <person name="Tsolas J.M."/>
            <person name="Valente V.L."/>
            <person name="Venter E."/>
            <person name="Venter J.C."/>
            <person name="Vicario S."/>
            <person name="Vieira F.G."/>
            <person name="Vilella A.J."/>
            <person name="Villasante A."/>
            <person name="Walenz B."/>
            <person name="Wang J."/>
            <person name="Wasserman M."/>
            <person name="Watts T."/>
            <person name="Wilson D."/>
            <person name="Wilson R.K."/>
            <person name="Wing R.A."/>
            <person name="Wolfner M.F."/>
            <person name="Wong A."/>
            <person name="Wong G.K."/>
            <person name="Wu C.I."/>
            <person name="Wu G."/>
            <person name="Yamamoto D."/>
            <person name="Yang H.P."/>
            <person name="Yang S.P."/>
            <person name="Yorke J.A."/>
            <person name="Yoshida K."/>
            <person name="Zdobnov E."/>
            <person name="Zhang P."/>
            <person name="Zhang Y."/>
            <person name="Zimin A.V."/>
            <person name="Baldwin J."/>
            <person name="Abdouelleil A."/>
            <person name="Abdulkadir J."/>
            <person name="Abebe A."/>
            <person name="Abera B."/>
            <person name="Abreu J."/>
            <person name="Acer S.C."/>
            <person name="Aftuck L."/>
            <person name="Alexander A."/>
            <person name="An P."/>
            <person name="Anderson E."/>
            <person name="Anderson S."/>
            <person name="Arachi H."/>
            <person name="Azer M."/>
            <person name="Bachantsang P."/>
            <person name="Barry A."/>
            <person name="Bayul T."/>
            <person name="Berlin A."/>
            <person name="Bessette D."/>
            <person name="Bloom T."/>
            <person name="Blye J."/>
            <person name="Boguslavskiy L."/>
            <person name="Bonnet C."/>
            <person name="Boukhgalter B."/>
            <person name="Bourzgui I."/>
            <person name="Brown A."/>
            <person name="Cahill P."/>
            <person name="Channer S."/>
            <person name="Cheshatsang Y."/>
            <person name="Chuda L."/>
            <person name="Citroen M."/>
            <person name="Collymore A."/>
            <person name="Cooke P."/>
            <person name="Costello M."/>
            <person name="D'Aco K."/>
            <person name="Daza R."/>
            <person name="De Haan G."/>
            <person name="DeGray S."/>
            <person name="DeMaso C."/>
            <person name="Dhargay N."/>
            <person name="Dooley K."/>
            <person name="Dooley E."/>
            <person name="Doricent M."/>
            <person name="Dorje P."/>
            <person name="Dorjee K."/>
            <person name="Dupes A."/>
            <person name="Elong R."/>
            <person name="Falk J."/>
            <person name="Farina A."/>
            <person name="Faro S."/>
            <person name="Ferguson D."/>
            <person name="Fisher S."/>
            <person name="Foley C.D."/>
            <person name="Franke A."/>
            <person name="Friedrich D."/>
            <person name="Gadbois L."/>
            <person name="Gearin G."/>
            <person name="Gearin C.R."/>
            <person name="Giannoukos G."/>
            <person name="Goode T."/>
            <person name="Graham J."/>
            <person name="Grandbois E."/>
            <person name="Grewal S."/>
            <person name="Gyaltsen K."/>
            <person name="Hafez N."/>
            <person name="Hagos B."/>
            <person name="Hall J."/>
            <person name="Henson C."/>
            <person name="Hollinger A."/>
            <person name="Honan T."/>
            <person name="Huard M.D."/>
            <person name="Hughes L."/>
            <person name="Hurhula B."/>
            <person name="Husby M.E."/>
            <person name="Kamat A."/>
            <person name="Kanga B."/>
            <person name="Kashin S."/>
            <person name="Khazanovich D."/>
            <person name="Kisner P."/>
            <person name="Lance K."/>
            <person name="Lara M."/>
            <person name="Lee W."/>
            <person name="Lennon N."/>
            <person name="Letendre F."/>
            <person name="LeVine R."/>
            <person name="Lipovsky A."/>
            <person name="Liu X."/>
            <person name="Liu J."/>
            <person name="Liu S."/>
            <person name="Lokyitsang T."/>
            <person name="Lokyitsang Y."/>
            <person name="Lubonja R."/>
            <person name="Lui A."/>
            <person name="MacDonald P."/>
            <person name="Magnisalis V."/>
            <person name="Maru K."/>
            <person name="Matthews C."/>
            <person name="McCusker W."/>
            <person name="McDonough S."/>
            <person name="Mehta T."/>
            <person name="Meldrim J."/>
            <person name="Meneus L."/>
            <person name="Mihai O."/>
            <person name="Mihalev A."/>
            <person name="Mihova T."/>
            <person name="Mittelman R."/>
            <person name="Mlenga V."/>
            <person name="Montmayeur A."/>
            <person name="Mulrain L."/>
            <person name="Navidi A."/>
            <person name="Naylor J."/>
            <person name="Negash T."/>
            <person name="Nguyen T."/>
            <person name="Nguyen N."/>
            <person name="Nicol R."/>
            <person name="Norbu C."/>
            <person name="Norbu N."/>
            <person name="Novod N."/>
            <person name="O'Neill B."/>
            <person name="Osman S."/>
            <person name="Markiewicz E."/>
            <person name="Oyono O.L."/>
            <person name="Patti C."/>
            <person name="Phunkhang P."/>
            <person name="Pierre F."/>
            <person name="Priest M."/>
            <person name="Raghuraman S."/>
            <person name="Rege F."/>
            <person name="Reyes R."/>
            <person name="Rise C."/>
            <person name="Rogov P."/>
            <person name="Ross K."/>
            <person name="Ryan E."/>
            <person name="Settipalli S."/>
            <person name="Shea T."/>
            <person name="Sherpa N."/>
            <person name="Shi L."/>
            <person name="Shih D."/>
            <person name="Sparrow T."/>
            <person name="Spaulding J."/>
            <person name="Stalker J."/>
            <person name="Stange-Thomann N."/>
            <person name="Stavropoulos S."/>
            <person name="Stone C."/>
            <person name="Strader C."/>
            <person name="Tesfaye S."/>
            <person name="Thomson T."/>
            <person name="Thoulutsang Y."/>
            <person name="Thoulutsang D."/>
            <person name="Topham K."/>
            <person name="Topping I."/>
            <person name="Tsamla T."/>
            <person name="Vassiliev H."/>
            <person name="Vo A."/>
            <person name="Wangchuk T."/>
            <person name="Wangdi T."/>
            <person name="Weiand M."/>
            <person name="Wilkinson J."/>
            <person name="Wilson A."/>
            <person name="Yadav S."/>
            <person name="Young G."/>
            <person name="Yu Q."/>
            <person name="Zembek L."/>
            <person name="Zhong D."/>
            <person name="Zimmer A."/>
            <person name="Zwirko Z."/>
            <person name="Jaffe D.B."/>
            <person name="Alvarez P."/>
            <person name="Brockman W."/>
            <person name="Butler J."/>
            <person name="Chin C."/>
            <person name="Gnerre S."/>
            <person name="Grabherr M."/>
            <person name="Kleber M."/>
            <person name="Mauceli E."/>
            <person name="MacCallum I."/>
        </authorList>
    </citation>
    <scope>NUCLEOTIDE SEQUENCE [LARGE SCALE GENOMIC DNA]</scope>
    <source>
        <strain evidence="9">Tucson 14030-0811.24</strain>
    </source>
</reference>
<organism evidence="8 9">
    <name type="scientific">Drosophila willistoni</name>
    <name type="common">Fruit fly</name>
    <dbReference type="NCBI Taxonomy" id="7260"/>
    <lineage>
        <taxon>Eukaryota</taxon>
        <taxon>Metazoa</taxon>
        <taxon>Ecdysozoa</taxon>
        <taxon>Arthropoda</taxon>
        <taxon>Hexapoda</taxon>
        <taxon>Insecta</taxon>
        <taxon>Pterygota</taxon>
        <taxon>Neoptera</taxon>
        <taxon>Endopterygota</taxon>
        <taxon>Diptera</taxon>
        <taxon>Brachycera</taxon>
        <taxon>Muscomorpha</taxon>
        <taxon>Ephydroidea</taxon>
        <taxon>Drosophilidae</taxon>
        <taxon>Drosophila</taxon>
        <taxon>Sophophora</taxon>
    </lineage>
</organism>
<keyword evidence="4" id="KW-0496">Mitochondrion</keyword>
<feature type="compositionally biased region" description="Basic and acidic residues" evidence="7">
    <location>
        <begin position="166"/>
        <end position="180"/>
    </location>
</feature>
<feature type="compositionally biased region" description="Basic and acidic residues" evidence="7">
    <location>
        <begin position="192"/>
        <end position="205"/>
    </location>
</feature>
<gene>
    <name evidence="8" type="primary">Dwil\GK18134</name>
    <name evidence="8" type="ORF">Dwil_GK18134</name>
</gene>
<comment type="subcellular location">
    <subcellularLocation>
        <location evidence="1">Mitochondrion inner membrane</location>
    </subcellularLocation>
</comment>
<evidence type="ECO:0000256" key="5">
    <source>
        <dbReference type="ARBA" id="ARBA00023136"/>
    </source>
</evidence>
<dbReference type="EMBL" id="CH963913">
    <property type="protein sequence ID" value="EDW77350.2"/>
    <property type="molecule type" value="Genomic_DNA"/>
</dbReference>
<dbReference type="GO" id="GO:0006123">
    <property type="term" value="P:mitochondrial electron transport, cytochrome c to oxygen"/>
    <property type="evidence" value="ECO:0007669"/>
    <property type="project" value="TreeGrafter"/>
</dbReference>
<evidence type="ECO:0000256" key="7">
    <source>
        <dbReference type="SAM" id="MobiDB-lite"/>
    </source>
</evidence>
<evidence type="ECO:0000256" key="2">
    <source>
        <dbReference type="ARBA" id="ARBA00022792"/>
    </source>
</evidence>
<dbReference type="InterPro" id="IPR001349">
    <property type="entry name" value="Cyt_c_oxidase_su6a"/>
</dbReference>
<dbReference type="Pfam" id="PF02046">
    <property type="entry name" value="COX6A"/>
    <property type="match status" value="1"/>
</dbReference>
<dbReference type="Gene3D" id="4.10.95.10">
    <property type="entry name" value="Cytochrome c oxidase, subunit VIa"/>
    <property type="match status" value="1"/>
</dbReference>
<feature type="region of interest" description="Disordered" evidence="7">
    <location>
        <begin position="15"/>
        <end position="47"/>
    </location>
</feature>
<keyword evidence="5" id="KW-0472">Membrane</keyword>
<dbReference type="Proteomes" id="UP000007798">
    <property type="component" value="Unassembled WGS sequence"/>
</dbReference>
<evidence type="ECO:0000256" key="4">
    <source>
        <dbReference type="ARBA" id="ARBA00023128"/>
    </source>
</evidence>
<keyword evidence="9" id="KW-1185">Reference proteome</keyword>
<keyword evidence="2" id="KW-0999">Mitochondrion inner membrane</keyword>
<evidence type="ECO:0000313" key="9">
    <source>
        <dbReference type="Proteomes" id="UP000007798"/>
    </source>
</evidence>
<dbReference type="SMR" id="B4MZ11"/>
<dbReference type="PANTHER" id="PTHR11504:SF0">
    <property type="entry name" value="CYTOCHROME C OXIDASE SUBUNIT"/>
    <property type="match status" value="1"/>
</dbReference>
<dbReference type="PANTHER" id="PTHR11504">
    <property type="entry name" value="CYTOCHROME C OXIDASE POLYPEPTIDE VIA"/>
    <property type="match status" value="1"/>
</dbReference>
<dbReference type="GO" id="GO:0030234">
    <property type="term" value="F:enzyme regulator activity"/>
    <property type="evidence" value="ECO:0007669"/>
    <property type="project" value="TreeGrafter"/>
</dbReference>
<dbReference type="InterPro" id="IPR036418">
    <property type="entry name" value="Cyt_c_oxidase_su6a_sf"/>
</dbReference>
<proteinExistence type="inferred from homology"/>
<dbReference type="SUPFAM" id="SSF81411">
    <property type="entry name" value="Mitochondrial cytochrome c oxidase subunit VIa"/>
    <property type="match status" value="1"/>
</dbReference>
<protein>
    <submittedName>
        <fullName evidence="8">Uncharacterized protein</fullName>
    </submittedName>
</protein>
<feature type="compositionally biased region" description="Basic and acidic residues" evidence="7">
    <location>
        <begin position="212"/>
        <end position="233"/>
    </location>
</feature>
<sequence length="243" mass="28151">MNELSGGQTTVVYGVSHTKHLGPNDNGSKETTKNDKDSQNSHSDKYKSSVHYYTEGHHANRWKKVSMCVALPLVALLTLLVFTTRMESERPEYIYYPHLYKRSKPFFFGDGNRTAYHNGHWNAVPPAGYEDEVDEGAAGQTPETEAEKKQRLKDFEKTRKLWDKHTQIREKERKKEEAKAAKMQVQEAPVETEAHINVTEEEKKKLVNNLETQHDNESEMKVTKVDFRSKQKESVYNVEDENY</sequence>
<dbReference type="STRING" id="7260.B4MZ11"/>
<dbReference type="HOGENOM" id="CLU_712261_0_0_1"/>